<dbReference type="AlphaFoldDB" id="A0A949WQE9"/>
<comment type="caution">
    <text evidence="2">The sequence shown here is derived from an EMBL/GenBank/DDBJ whole genome shotgun (WGS) entry which is preliminary data.</text>
</comment>
<evidence type="ECO:0000259" key="1">
    <source>
        <dbReference type="Pfam" id="PF09345"/>
    </source>
</evidence>
<protein>
    <submittedName>
        <fullName evidence="2">DUF1987 domain-containing protein</fullName>
    </submittedName>
</protein>
<dbReference type="InterPro" id="IPR018530">
    <property type="entry name" value="SiaC"/>
</dbReference>
<dbReference type="EMBL" id="JAEEGC010000029">
    <property type="protein sequence ID" value="MBV7272660.1"/>
    <property type="molecule type" value="Genomic_DNA"/>
</dbReference>
<accession>A0A949WQE9</accession>
<dbReference type="Pfam" id="PF09345">
    <property type="entry name" value="SiaC"/>
    <property type="match status" value="1"/>
</dbReference>
<dbReference type="Proteomes" id="UP000694308">
    <property type="component" value="Unassembled WGS sequence"/>
</dbReference>
<reference evidence="2" key="1">
    <citation type="submission" date="2020-12" db="EMBL/GenBank/DDBJ databases">
        <title>Clostridium thailandense sp. nov., a novel acetogenic bacterium isolated from peat land soil in Thailand.</title>
        <authorList>
            <person name="Chaikitkaew S."/>
            <person name="Birkeland N.K."/>
        </authorList>
    </citation>
    <scope>NUCLEOTIDE SEQUENCE</scope>
    <source>
        <strain evidence="2">PL3</strain>
    </source>
</reference>
<evidence type="ECO:0000313" key="2">
    <source>
        <dbReference type="EMBL" id="MBV7272660.1"/>
    </source>
</evidence>
<feature type="domain" description="SiaC family regulatory phosphoprotein" evidence="1">
    <location>
        <begin position="6"/>
        <end position="125"/>
    </location>
</feature>
<evidence type="ECO:0000313" key="3">
    <source>
        <dbReference type="Proteomes" id="UP000694308"/>
    </source>
</evidence>
<dbReference type="RefSeq" id="WP_218319696.1">
    <property type="nucleotide sequence ID" value="NZ_JAEEGC010000029.1"/>
</dbReference>
<keyword evidence="3" id="KW-1185">Reference proteome</keyword>
<proteinExistence type="predicted"/>
<organism evidence="2 3">
    <name type="scientific">Clostridium thailandense</name>
    <dbReference type="NCBI Taxonomy" id="2794346"/>
    <lineage>
        <taxon>Bacteria</taxon>
        <taxon>Bacillati</taxon>
        <taxon>Bacillota</taxon>
        <taxon>Clostridia</taxon>
        <taxon>Eubacteriales</taxon>
        <taxon>Clostridiaceae</taxon>
        <taxon>Clostridium</taxon>
    </lineage>
</organism>
<name>A0A949WQE9_9CLOT</name>
<sequence>METLYLEKTKSSPEVEFNPETGVLKISGQSYPENAFKFYEPLFDWIDDYIKVTDKEIQLCISLIYLNTSSIKCLMDIIYKFEQAAQSGKKIVINWHYKKNNRNILECGNEFKEDLEESIEFNLIEEI</sequence>
<gene>
    <name evidence="2" type="ORF">I6U48_06970</name>
</gene>